<comment type="caution">
    <text evidence="1">The sequence shown here is derived from an EMBL/GenBank/DDBJ whole genome shotgun (WGS) entry which is preliminary data.</text>
</comment>
<evidence type="ECO:0000313" key="2">
    <source>
        <dbReference type="Proteomes" id="UP000623419"/>
    </source>
</evidence>
<dbReference type="EMBL" id="BMKC01000002">
    <property type="protein sequence ID" value="GGA81631.1"/>
    <property type="molecule type" value="Genomic_DNA"/>
</dbReference>
<protein>
    <recommendedName>
        <fullName evidence="3">DNA alkylation repair protein</fullName>
    </recommendedName>
</protein>
<proteinExistence type="predicted"/>
<dbReference type="SUPFAM" id="SSF48371">
    <property type="entry name" value="ARM repeat"/>
    <property type="match status" value="1"/>
</dbReference>
<dbReference type="RefSeq" id="WP_188663713.1">
    <property type="nucleotide sequence ID" value="NZ_BMKC01000002.1"/>
</dbReference>
<evidence type="ECO:0008006" key="3">
    <source>
        <dbReference type="Google" id="ProtNLM"/>
    </source>
</evidence>
<dbReference type="Gene3D" id="1.25.40.290">
    <property type="entry name" value="ARM repeat domains"/>
    <property type="match status" value="1"/>
</dbReference>
<organism evidence="1 2">
    <name type="scientific">Arenimonas soli</name>
    <dbReference type="NCBI Taxonomy" id="2269504"/>
    <lineage>
        <taxon>Bacteria</taxon>
        <taxon>Pseudomonadati</taxon>
        <taxon>Pseudomonadota</taxon>
        <taxon>Gammaproteobacteria</taxon>
        <taxon>Lysobacterales</taxon>
        <taxon>Lysobacteraceae</taxon>
        <taxon>Arenimonas</taxon>
    </lineage>
</organism>
<accession>A0ABQ1HL26</accession>
<gene>
    <name evidence="1" type="ORF">GCM10011521_19970</name>
</gene>
<reference evidence="2" key="1">
    <citation type="journal article" date="2019" name="Int. J. Syst. Evol. Microbiol.">
        <title>The Global Catalogue of Microorganisms (GCM) 10K type strain sequencing project: providing services to taxonomists for standard genome sequencing and annotation.</title>
        <authorList>
            <consortium name="The Broad Institute Genomics Platform"/>
            <consortium name="The Broad Institute Genome Sequencing Center for Infectious Disease"/>
            <person name="Wu L."/>
            <person name="Ma J."/>
        </authorList>
    </citation>
    <scope>NUCLEOTIDE SEQUENCE [LARGE SCALE GENOMIC DNA]</scope>
    <source>
        <strain evidence="2">CGMCC 1.15905</strain>
    </source>
</reference>
<keyword evidence="2" id="KW-1185">Reference proteome</keyword>
<sequence length="375" mass="41650">MPEPFKNLINADLVRACGEHLQRHWRGFDRRDFERQALAGLDALEMKARAMQVADALEATLPDDFDRAAGIIETALAPAATTDDLGFATTDAGLAGWIGWPLGEFIARRGQADPVRALHALRELTQRFTSEFAVRPFLINHFDLTMAQLLAWRDDPSPHVRRWTSEGSRPRLPWGLQVKSLIADPSPTLPLLRALQDDPSPYVRRSVANHLNDIAKDHPGVVADWLEAHLPKAPPERKALLRHASRTLVKRGDRLVLKAWGLGAGLKGEASLSVSPKRVAVGDSVRLVATLTSTSTRPQKLAVDYVVHHVKANGSSTPKVFKGWTLTLFPGETRRLEKAHSLRPITTRRYYEGSHRVELMVNGNLVTEAAFKLKC</sequence>
<dbReference type="InterPro" id="IPR016024">
    <property type="entry name" value="ARM-type_fold"/>
</dbReference>
<evidence type="ECO:0000313" key="1">
    <source>
        <dbReference type="EMBL" id="GGA81631.1"/>
    </source>
</evidence>
<dbReference type="Proteomes" id="UP000623419">
    <property type="component" value="Unassembled WGS sequence"/>
</dbReference>
<name>A0ABQ1HL26_9GAMM</name>